<dbReference type="KEGG" id="mpad:KEF85_08545"/>
<dbReference type="PANTHER" id="PTHR47870">
    <property type="entry name" value="CYTOCHROME C-TYPE BIOGENESIS PROTEIN CCMH"/>
    <property type="match status" value="1"/>
</dbReference>
<keyword evidence="10" id="KW-1185">Reference proteome</keyword>
<name>A0A975MKG0_9GAMM</name>
<keyword evidence="4 5" id="KW-0802">TPR repeat</keyword>
<dbReference type="Gene3D" id="1.25.40.10">
    <property type="entry name" value="Tetratricopeptide repeat domain"/>
    <property type="match status" value="1"/>
</dbReference>
<dbReference type="InterPro" id="IPR056413">
    <property type="entry name" value="TPR_CcmH_CycH"/>
</dbReference>
<keyword evidence="6" id="KW-0812">Transmembrane</keyword>
<evidence type="ECO:0000259" key="7">
    <source>
        <dbReference type="Pfam" id="PF23892"/>
    </source>
</evidence>
<dbReference type="NCBIfam" id="TIGR03142">
    <property type="entry name" value="cytochro_ccmI"/>
    <property type="match status" value="1"/>
</dbReference>
<dbReference type="PANTHER" id="PTHR47870:SF1">
    <property type="entry name" value="CYTOCHROME C-TYPE BIOGENESIS PROTEIN CCMH"/>
    <property type="match status" value="1"/>
</dbReference>
<evidence type="ECO:0000259" key="8">
    <source>
        <dbReference type="Pfam" id="PF23914"/>
    </source>
</evidence>
<dbReference type="Pfam" id="PF23914">
    <property type="entry name" value="TPR_CcmH_CycH"/>
    <property type="match status" value="1"/>
</dbReference>
<dbReference type="AlphaFoldDB" id="A0A975MKG0"/>
<feature type="domain" description="Cytochrome c-type biogenesis protein H Ig-like" evidence="7">
    <location>
        <begin position="292"/>
        <end position="399"/>
    </location>
</feature>
<proteinExistence type="predicted"/>
<dbReference type="Pfam" id="PF23892">
    <property type="entry name" value="Ig_CycH"/>
    <property type="match status" value="1"/>
</dbReference>
<organism evidence="9 10">
    <name type="scientific">Methylomonas paludis</name>
    <dbReference type="NCBI Taxonomy" id="1173101"/>
    <lineage>
        <taxon>Bacteria</taxon>
        <taxon>Pseudomonadati</taxon>
        <taxon>Pseudomonadota</taxon>
        <taxon>Gammaproteobacteria</taxon>
        <taxon>Methylococcales</taxon>
        <taxon>Methylococcaceae</taxon>
        <taxon>Methylomonas</taxon>
    </lineage>
</organism>
<gene>
    <name evidence="9" type="primary">ccmI</name>
    <name evidence="9" type="ORF">KEF85_08545</name>
</gene>
<evidence type="ECO:0000256" key="5">
    <source>
        <dbReference type="PROSITE-ProRule" id="PRU00339"/>
    </source>
</evidence>
<feature type="domain" description="Cytochrome c-type biogenesis protein H TPR" evidence="8">
    <location>
        <begin position="129"/>
        <end position="260"/>
    </location>
</feature>
<dbReference type="SUPFAM" id="SSF48452">
    <property type="entry name" value="TPR-like"/>
    <property type="match status" value="1"/>
</dbReference>
<evidence type="ECO:0000313" key="9">
    <source>
        <dbReference type="EMBL" id="QWF69432.1"/>
    </source>
</evidence>
<keyword evidence="6" id="KW-1133">Transmembrane helix</keyword>
<keyword evidence="2" id="KW-0677">Repeat</keyword>
<keyword evidence="6" id="KW-0472">Membrane</keyword>
<dbReference type="GO" id="GO:0005886">
    <property type="term" value="C:plasma membrane"/>
    <property type="evidence" value="ECO:0007669"/>
    <property type="project" value="TreeGrafter"/>
</dbReference>
<evidence type="ECO:0000256" key="4">
    <source>
        <dbReference type="ARBA" id="ARBA00022803"/>
    </source>
</evidence>
<keyword evidence="3" id="KW-0201">Cytochrome c-type biogenesis</keyword>
<sequence length="403" mass="44081">MNTWFWIIAGAMLVLALVILIRPLLSKQALRSQDGTQRNLRIARQQLAELQQQHLDGVLSQDQFDAQYLELQQNLHDNLDDDNSAPHAGGSGRWIIGLIVVLLPLLSIALYLQLGDADAIAKAEMQAENERSLAQVREMIPQIIERLKQNPNDLQGWLMLGRSYMYLEQYTEAAGVYAKLYQFQPDNLEVMLDYANSLAMSRNGELNGLTGELIFKALQLAPDNHNALWLAGMAKAQSGEGGQAIVYWQKLAGLLPPDSSNLPQVQQMIAEVTAQMAAESASASAAPITNNIHVNVAIAAEYKARAQSGQTLFIYAQAVSGPKMPLAIVRKQVGDLPLTVDLNDSLAMQPGLHLADFPKLKIVARISQSGDAISRAGDFIGSVELGQLLADQTVNININQEVK</sequence>
<dbReference type="EMBL" id="CP073754">
    <property type="protein sequence ID" value="QWF69432.1"/>
    <property type="molecule type" value="Genomic_DNA"/>
</dbReference>
<protein>
    <submittedName>
        <fullName evidence="9">C-type cytochrome biogenesis protein CcmI</fullName>
    </submittedName>
</protein>
<evidence type="ECO:0000313" key="10">
    <source>
        <dbReference type="Proteomes" id="UP000676649"/>
    </source>
</evidence>
<dbReference type="InterPro" id="IPR011990">
    <property type="entry name" value="TPR-like_helical_dom_sf"/>
</dbReference>
<evidence type="ECO:0000256" key="6">
    <source>
        <dbReference type="SAM" id="Phobius"/>
    </source>
</evidence>
<dbReference type="InterPro" id="IPR019734">
    <property type="entry name" value="TPR_rpt"/>
</dbReference>
<comment type="subcellular location">
    <subcellularLocation>
        <location evidence="1">Cell envelope</location>
    </subcellularLocation>
</comment>
<evidence type="ECO:0000256" key="2">
    <source>
        <dbReference type="ARBA" id="ARBA00022737"/>
    </source>
</evidence>
<feature type="transmembrane region" description="Helical" evidence="6">
    <location>
        <begin position="94"/>
        <end position="114"/>
    </location>
</feature>
<evidence type="ECO:0000256" key="3">
    <source>
        <dbReference type="ARBA" id="ARBA00022748"/>
    </source>
</evidence>
<dbReference type="GO" id="GO:0017004">
    <property type="term" value="P:cytochrome complex assembly"/>
    <property type="evidence" value="ECO:0007669"/>
    <property type="project" value="UniProtKB-KW"/>
</dbReference>
<reference evidence="9" key="1">
    <citation type="submission" date="2021-04" db="EMBL/GenBank/DDBJ databases">
        <title>Draft genome sequence data of methanotrophic Methylovulum sp. strain S1L and Methylomonas sp. strain S2AM isolated from boreal lake water columns.</title>
        <authorList>
            <person name="Rissanen A.J."/>
            <person name="Mangayil R."/>
            <person name="Svenning M.M."/>
            <person name="Khanongnuch R."/>
        </authorList>
    </citation>
    <scope>NUCLEOTIDE SEQUENCE</scope>
    <source>
        <strain evidence="9">S2AM</strain>
    </source>
</reference>
<dbReference type="GO" id="GO:0030313">
    <property type="term" value="C:cell envelope"/>
    <property type="evidence" value="ECO:0007669"/>
    <property type="project" value="UniProtKB-SubCell"/>
</dbReference>
<feature type="transmembrane region" description="Helical" evidence="6">
    <location>
        <begin position="6"/>
        <end position="25"/>
    </location>
</feature>
<dbReference type="InterPro" id="IPR056412">
    <property type="entry name" value="Ig_CycH"/>
</dbReference>
<evidence type="ECO:0000256" key="1">
    <source>
        <dbReference type="ARBA" id="ARBA00004196"/>
    </source>
</evidence>
<dbReference type="InterPro" id="IPR051263">
    <property type="entry name" value="C-type_cytochrome_biogenesis"/>
</dbReference>
<dbReference type="RefSeq" id="WP_215579349.1">
    <property type="nucleotide sequence ID" value="NZ_CP073754.1"/>
</dbReference>
<dbReference type="Proteomes" id="UP000676649">
    <property type="component" value="Chromosome"/>
</dbReference>
<accession>A0A975MKG0</accession>
<feature type="repeat" description="TPR" evidence="5">
    <location>
        <begin position="154"/>
        <end position="187"/>
    </location>
</feature>
<dbReference type="PROSITE" id="PS50005">
    <property type="entry name" value="TPR"/>
    <property type="match status" value="1"/>
</dbReference>
<dbReference type="InterPro" id="IPR017560">
    <property type="entry name" value="Cyt_c_biogenesis_CcmI"/>
</dbReference>